<evidence type="ECO:0000313" key="10">
    <source>
        <dbReference type="EMBL" id="AIE38770.1"/>
    </source>
</evidence>
<evidence type="ECO:0000313" key="5">
    <source>
        <dbReference type="EMBL" id="AIE38555.1"/>
    </source>
</evidence>
<evidence type="ECO:0000313" key="4">
    <source>
        <dbReference type="EMBL" id="AIE38512.1"/>
    </source>
</evidence>
<organism evidence="5">
    <name type="scientific">Siphovirus contig89</name>
    <dbReference type="NCBI Taxonomy" id="1518022"/>
    <lineage>
        <taxon>Viruses</taxon>
        <taxon>Duplodnaviria</taxon>
        <taxon>Heunggongvirae</taxon>
        <taxon>Uroviricota</taxon>
        <taxon>Caudoviricetes</taxon>
    </lineage>
</organism>
<accession>A0A075EHT8</accession>
<dbReference type="EMBL" id="KF594194">
    <property type="protein sequence ID" value="AIE38813.1"/>
    <property type="molecule type" value="Genomic_DNA"/>
</dbReference>
<evidence type="ECO:0000313" key="1">
    <source>
        <dbReference type="EMBL" id="AIE38383.1"/>
    </source>
</evidence>
<dbReference type="EMBL" id="KF594190">
    <property type="protein sequence ID" value="AIE38641.1"/>
    <property type="molecule type" value="Genomic_DNA"/>
</dbReference>
<evidence type="ECO:0000313" key="2">
    <source>
        <dbReference type="EMBL" id="AIE38426.1"/>
    </source>
</evidence>
<proteinExistence type="predicted"/>
<dbReference type="EMBL" id="KF594193">
    <property type="protein sequence ID" value="AIE38770.1"/>
    <property type="molecule type" value="Genomic_DNA"/>
</dbReference>
<dbReference type="EMBL" id="KF594189">
    <property type="protein sequence ID" value="AIE38598.1"/>
    <property type="molecule type" value="Genomic_DNA"/>
</dbReference>
<dbReference type="EMBL" id="KF594185">
    <property type="protein sequence ID" value="AIE38426.1"/>
    <property type="molecule type" value="Genomic_DNA"/>
</dbReference>
<evidence type="ECO:0000313" key="8">
    <source>
        <dbReference type="EMBL" id="AIE38684.1"/>
    </source>
</evidence>
<name>A0A075EHT8_9CAUD</name>
<evidence type="ECO:0000313" key="11">
    <source>
        <dbReference type="EMBL" id="AIE38813.1"/>
    </source>
</evidence>
<protein>
    <submittedName>
        <fullName evidence="5">Uncharacterized protein</fullName>
    </submittedName>
</protein>
<sequence length="242" mass="27422">MLVPVVLSDWYSENIPQRPQHEELIVEIIEDDSPRMLLTQLPHSLKSHRILIRHPSQDMTEASCVLDGLFLVRIEAILLNRTIWLLLVGYRDVRPPLGRLLDERHVYEDLLTKPQQLPLPKISLKTRITSPVVELAVLPLELGAVLEEAVGDKYRAVVHPVITRRARQHDPLVLTSHLDKCLGPFAATDGSLFIEYDEGVTDVAVVTDVVPRIDRRVVRQPIHRDIPLPIEIIPLASSGDYI</sequence>
<dbReference type="EMBL" id="KF594186">
    <property type="protein sequence ID" value="AIE38469.1"/>
    <property type="molecule type" value="Genomic_DNA"/>
</dbReference>
<dbReference type="EMBL" id="KF594192">
    <property type="protein sequence ID" value="AIE38727.1"/>
    <property type="molecule type" value="Genomic_DNA"/>
</dbReference>
<reference evidence="5" key="1">
    <citation type="journal article" date="2014" name="ISME J.">
        <title>Human oral viruses are personal, persistent and gender-consistent.</title>
        <authorList>
            <person name="Abeles S.R."/>
            <person name="Robles-Sikisaka R."/>
            <person name="Ly M."/>
            <person name="Lum A.G."/>
            <person name="Salzman J."/>
            <person name="Boehm T.K."/>
            <person name="Pride D.T."/>
        </authorList>
    </citation>
    <scope>NUCLEOTIDE SEQUENCE</scope>
    <source>
        <strain evidence="8">Day14AM</strain>
        <strain evidence="1">Day1AM</strain>
        <strain evidence="2">Day1Noon</strain>
        <strain evidence="3">Day1PM</strain>
        <strain evidence="4">Day2AM</strain>
        <strain evidence="9">Day30AM</strain>
        <strain evidence="10">Day30Noon</strain>
        <strain evidence="5">Day4AM</strain>
        <strain evidence="11">Day60AM</strain>
        <strain evidence="6">Day7AM</strain>
        <strain evidence="7">Day7Noon</strain>
    </source>
</reference>
<evidence type="ECO:0000313" key="3">
    <source>
        <dbReference type="EMBL" id="AIE38469.1"/>
    </source>
</evidence>
<evidence type="ECO:0000313" key="6">
    <source>
        <dbReference type="EMBL" id="AIE38598.1"/>
    </source>
</evidence>
<evidence type="ECO:0000313" key="7">
    <source>
        <dbReference type="EMBL" id="AIE38641.1"/>
    </source>
</evidence>
<dbReference type="EMBL" id="KF594191">
    <property type="protein sequence ID" value="AIE38684.1"/>
    <property type="molecule type" value="Genomic_DNA"/>
</dbReference>
<dbReference type="EMBL" id="KF594188">
    <property type="protein sequence ID" value="AIE38555.1"/>
    <property type="molecule type" value="Genomic_DNA"/>
</dbReference>
<dbReference type="EMBL" id="KF594184">
    <property type="protein sequence ID" value="AIE38383.1"/>
    <property type="molecule type" value="Genomic_DNA"/>
</dbReference>
<evidence type="ECO:0000313" key="9">
    <source>
        <dbReference type="EMBL" id="AIE38727.1"/>
    </source>
</evidence>
<dbReference type="EMBL" id="KF594187">
    <property type="protein sequence ID" value="AIE38512.1"/>
    <property type="molecule type" value="Genomic_DNA"/>
</dbReference>